<sequence>MIDAPPREPGHAAGRAAADFARIDGAAPWFAPYAVPDRPGGRIGG</sequence>
<organism evidence="1 2">
    <name type="scientific">Burkholderia arboris</name>
    <dbReference type="NCBI Taxonomy" id="488730"/>
    <lineage>
        <taxon>Bacteria</taxon>
        <taxon>Pseudomonadati</taxon>
        <taxon>Pseudomonadota</taxon>
        <taxon>Betaproteobacteria</taxon>
        <taxon>Burkholderiales</taxon>
        <taxon>Burkholderiaceae</taxon>
        <taxon>Burkholderia</taxon>
        <taxon>Burkholderia cepacia complex</taxon>
    </lineage>
</organism>
<dbReference type="EMBL" id="CP109821">
    <property type="protein sequence ID" value="XAE48648.1"/>
    <property type="molecule type" value="Genomic_DNA"/>
</dbReference>
<proteinExistence type="predicted"/>
<reference evidence="1 2" key="1">
    <citation type="submission" date="2022-10" db="EMBL/GenBank/DDBJ databases">
        <title>Genomic of Burkholderia cepacia PN-1.</title>
        <authorList>
            <person name="Yang Y."/>
            <person name="Guan H."/>
            <person name="Huang J."/>
        </authorList>
    </citation>
    <scope>NUCLEOTIDE SEQUENCE [LARGE SCALE GENOMIC DNA]</scope>
    <source>
        <strain evidence="1 2">PN-1</strain>
    </source>
</reference>
<keyword evidence="2" id="KW-1185">Reference proteome</keyword>
<evidence type="ECO:0000313" key="2">
    <source>
        <dbReference type="Proteomes" id="UP001448498"/>
    </source>
</evidence>
<evidence type="ECO:0000313" key="1">
    <source>
        <dbReference type="EMBL" id="XAE48648.1"/>
    </source>
</evidence>
<protein>
    <submittedName>
        <fullName evidence="1">Uncharacterized protein</fullName>
    </submittedName>
</protein>
<gene>
    <name evidence="1" type="ORF">OHZ10_03195</name>
</gene>
<dbReference type="RefSeq" id="WP_174993266.1">
    <property type="nucleotide sequence ID" value="NZ_CABVPX010000017.1"/>
</dbReference>
<accession>A0ABZ3DHT7</accession>
<name>A0ABZ3DHT7_9BURK</name>
<dbReference type="Proteomes" id="UP001448498">
    <property type="component" value="Chromosome 1"/>
</dbReference>